<dbReference type="Proteomes" id="UP000681041">
    <property type="component" value="Chromosome"/>
</dbReference>
<dbReference type="SMART" id="SM00089">
    <property type="entry name" value="PKD"/>
    <property type="match status" value="2"/>
</dbReference>
<dbReference type="RefSeq" id="WP_211533949.1">
    <property type="nucleotide sequence ID" value="NZ_CP058560.1"/>
</dbReference>
<dbReference type="EMBL" id="CP058560">
    <property type="protein sequence ID" value="QUH23003.1"/>
    <property type="molecule type" value="Genomic_DNA"/>
</dbReference>
<dbReference type="GeneID" id="64819909"/>
<dbReference type="Pfam" id="PF00801">
    <property type="entry name" value="PKD"/>
    <property type="match status" value="1"/>
</dbReference>
<dbReference type="SUPFAM" id="SSF49299">
    <property type="entry name" value="PKD domain"/>
    <property type="match status" value="2"/>
</dbReference>
<dbReference type="PANTHER" id="PTHR46730:SF4">
    <property type="entry name" value="POLYCYSTIC KIDNEY DISEASE PROTEIN 1-LIKE 1"/>
    <property type="match status" value="1"/>
</dbReference>
<evidence type="ECO:0000256" key="4">
    <source>
        <dbReference type="ARBA" id="ARBA00022989"/>
    </source>
</evidence>
<dbReference type="AlphaFoldDB" id="A0A8T8K7D0"/>
<gene>
    <name evidence="7" type="ORF">HYG87_04050</name>
</gene>
<evidence type="ECO:0000313" key="7">
    <source>
        <dbReference type="EMBL" id="QUH23003.1"/>
    </source>
</evidence>
<accession>A0A8T8K7D0</accession>
<reference evidence="7" key="1">
    <citation type="submission" date="2020-07" db="EMBL/GenBank/DDBJ databases">
        <title>Methanobacterium. sp. MethCan genome.</title>
        <authorList>
            <person name="Postec A."/>
            <person name="Quemeneur M."/>
        </authorList>
    </citation>
    <scope>NUCLEOTIDE SEQUENCE</scope>
    <source>
        <strain evidence="7">MethCAN</strain>
    </source>
</reference>
<evidence type="ECO:0000256" key="3">
    <source>
        <dbReference type="ARBA" id="ARBA00022737"/>
    </source>
</evidence>
<comment type="subcellular location">
    <subcellularLocation>
        <location evidence="1">Membrane</location>
        <topology evidence="1">Multi-pass membrane protein</topology>
    </subcellularLocation>
</comment>
<dbReference type="CDD" id="cd00146">
    <property type="entry name" value="PKD"/>
    <property type="match status" value="2"/>
</dbReference>
<evidence type="ECO:0000256" key="1">
    <source>
        <dbReference type="ARBA" id="ARBA00004141"/>
    </source>
</evidence>
<dbReference type="KEGG" id="meme:HYG87_04050"/>
<keyword evidence="2" id="KW-0812">Transmembrane</keyword>
<keyword evidence="4" id="KW-1133">Transmembrane helix</keyword>
<dbReference type="InterPro" id="IPR013783">
    <property type="entry name" value="Ig-like_fold"/>
</dbReference>
<evidence type="ECO:0000313" key="8">
    <source>
        <dbReference type="Proteomes" id="UP000681041"/>
    </source>
</evidence>
<dbReference type="OrthoDB" id="103676at2157"/>
<dbReference type="Gene3D" id="2.60.40.10">
    <property type="entry name" value="Immunoglobulins"/>
    <property type="match status" value="3"/>
</dbReference>
<dbReference type="Pfam" id="PF18911">
    <property type="entry name" value="PKD_4"/>
    <property type="match status" value="1"/>
</dbReference>
<dbReference type="InterPro" id="IPR011635">
    <property type="entry name" value="CARDB"/>
</dbReference>
<dbReference type="InterPro" id="IPR022409">
    <property type="entry name" value="PKD/Chitinase_dom"/>
</dbReference>
<dbReference type="GO" id="GO:0005886">
    <property type="term" value="C:plasma membrane"/>
    <property type="evidence" value="ECO:0007669"/>
    <property type="project" value="TreeGrafter"/>
</dbReference>
<keyword evidence="3" id="KW-0677">Repeat</keyword>
<evidence type="ECO:0000256" key="5">
    <source>
        <dbReference type="ARBA" id="ARBA00023136"/>
    </source>
</evidence>
<dbReference type="PANTHER" id="PTHR46730">
    <property type="entry name" value="POLYCYSTIN-1"/>
    <property type="match status" value="1"/>
</dbReference>
<feature type="domain" description="PKD" evidence="6">
    <location>
        <begin position="395"/>
        <end position="449"/>
    </location>
</feature>
<name>A0A8T8K7D0_9EURY</name>
<protein>
    <submittedName>
        <fullName evidence="7">PKD domain-containing protein</fullName>
    </submittedName>
</protein>
<sequence>MWNNSRKIKTLIISFILIVTIFASSLAFNISTADAHILIIGDSFNDYPLSYSETNKLAQTLKSRGYEVLELYRENATSKNILKGMFNADAIIYAGHGGYQTGNYNNKGGSAKAPFAIVTSDSDYKWIWGVEDKMREGWNGELFYAPFKPGIPVIFLHACFSTGWVENYEVANPIETIYNFSRMFTGSGANYYATAWNGAEIIYDFLNGAENFKEANLQNWETITRSTLFNGTLIWKNTGGYAAFVGDWKGTFPTAIETTPYDNQAAEEWYNSKRIKSSTVSFFDVSKGPYYINQNITFFEKSHDTPYALIKYIWNWGDGNILYSDTPHNINYSYNAPGIFVVNHTVWNNQNQSASYCRTIEVINRNPIVDFKFNASNLFPGTPINFLSSSYDPDTGDSINSLKWNFGDGSSGSGPSLTHSYNKSGNYTVTLTATDSFGKSSSKSTKITINPPKVVATPKPDLIITSSRKSGRYLYVTIKNQGSAIAKNFHTRAWYGQSSSKNYKDIYTSSLASGASVTLKVPYSYKNGSIKVDFFNKVSESNENNNLRKF</sequence>
<dbReference type="Pfam" id="PF07705">
    <property type="entry name" value="CARDB"/>
    <property type="match status" value="1"/>
</dbReference>
<dbReference type="InterPro" id="IPR035986">
    <property type="entry name" value="PKD_dom_sf"/>
</dbReference>
<proteinExistence type="predicted"/>
<evidence type="ECO:0000256" key="2">
    <source>
        <dbReference type="ARBA" id="ARBA00022692"/>
    </source>
</evidence>
<feature type="domain" description="PKD" evidence="6">
    <location>
        <begin position="293"/>
        <end position="362"/>
    </location>
</feature>
<dbReference type="PROSITE" id="PS50093">
    <property type="entry name" value="PKD"/>
    <property type="match status" value="2"/>
</dbReference>
<keyword evidence="5" id="KW-0472">Membrane</keyword>
<organism evidence="7 8">
    <name type="scientific">Methanobacterium alkalithermotolerans</name>
    <dbReference type="NCBI Taxonomy" id="2731220"/>
    <lineage>
        <taxon>Archaea</taxon>
        <taxon>Methanobacteriati</taxon>
        <taxon>Methanobacteriota</taxon>
        <taxon>Methanomada group</taxon>
        <taxon>Methanobacteria</taxon>
        <taxon>Methanobacteriales</taxon>
        <taxon>Methanobacteriaceae</taxon>
        <taxon>Methanobacterium</taxon>
    </lineage>
</organism>
<dbReference type="GO" id="GO:0005261">
    <property type="term" value="F:monoatomic cation channel activity"/>
    <property type="evidence" value="ECO:0007669"/>
    <property type="project" value="TreeGrafter"/>
</dbReference>
<evidence type="ECO:0000259" key="6">
    <source>
        <dbReference type="PROSITE" id="PS50093"/>
    </source>
</evidence>
<dbReference type="InterPro" id="IPR000601">
    <property type="entry name" value="PKD_dom"/>
</dbReference>
<keyword evidence="8" id="KW-1185">Reference proteome</keyword>
<dbReference type="GO" id="GO:0006816">
    <property type="term" value="P:calcium ion transport"/>
    <property type="evidence" value="ECO:0007669"/>
    <property type="project" value="TreeGrafter"/>
</dbReference>